<dbReference type="EMBL" id="FP929003">
    <property type="protein sequence ID" value="CBK40074.1"/>
    <property type="molecule type" value="Genomic_DNA"/>
</dbReference>
<dbReference type="InterPro" id="IPR050090">
    <property type="entry name" value="Tyrosine_recombinase_XerCD"/>
</dbReference>
<evidence type="ECO:0000313" key="7">
    <source>
        <dbReference type="EMBL" id="CBK40074.1"/>
    </source>
</evidence>
<feature type="domain" description="Core-binding (CB)" evidence="6">
    <location>
        <begin position="58"/>
        <end position="137"/>
    </location>
</feature>
<dbReference type="Gene3D" id="1.10.150.130">
    <property type="match status" value="1"/>
</dbReference>
<dbReference type="PROSITE" id="PS51898">
    <property type="entry name" value="TYR_RECOMBINASE"/>
    <property type="match status" value="1"/>
</dbReference>
<dbReference type="GO" id="GO:0006310">
    <property type="term" value="P:DNA recombination"/>
    <property type="evidence" value="ECO:0007669"/>
    <property type="project" value="UniProtKB-KW"/>
</dbReference>
<dbReference type="InterPro" id="IPR044068">
    <property type="entry name" value="CB"/>
</dbReference>
<dbReference type="Pfam" id="PF00589">
    <property type="entry name" value="Phage_integrase"/>
    <property type="match status" value="1"/>
</dbReference>
<dbReference type="Gene3D" id="1.10.443.10">
    <property type="entry name" value="Intergrase catalytic core"/>
    <property type="match status" value="1"/>
</dbReference>
<evidence type="ECO:0000256" key="3">
    <source>
        <dbReference type="ARBA" id="ARBA00023172"/>
    </source>
</evidence>
<proteinExistence type="predicted"/>
<dbReference type="Proteomes" id="UP000001660">
    <property type="component" value="Chromosome"/>
</dbReference>
<dbReference type="PROSITE" id="PS51900">
    <property type="entry name" value="CB"/>
    <property type="match status" value="1"/>
</dbReference>
<keyword evidence="1" id="KW-0229">DNA integration</keyword>
<dbReference type="PANTHER" id="PTHR30349:SF94">
    <property type="entry name" value="INTEGRASE_RECOMBINASE HI_1414-RELATED"/>
    <property type="match status" value="1"/>
</dbReference>
<dbReference type="InterPro" id="IPR013762">
    <property type="entry name" value="Integrase-like_cat_sf"/>
</dbReference>
<dbReference type="KEGG" id="nde:NIDE0294"/>
<dbReference type="AlphaFoldDB" id="D8PA15"/>
<accession>D8PA15</accession>
<dbReference type="Pfam" id="PF24624">
    <property type="entry name" value="Int_N"/>
    <property type="match status" value="1"/>
</dbReference>
<evidence type="ECO:0000256" key="1">
    <source>
        <dbReference type="ARBA" id="ARBA00022908"/>
    </source>
</evidence>
<evidence type="ECO:0000313" key="8">
    <source>
        <dbReference type="Proteomes" id="UP000001660"/>
    </source>
</evidence>
<organism evidence="7 8">
    <name type="scientific">Nitrospira defluvii</name>
    <dbReference type="NCBI Taxonomy" id="330214"/>
    <lineage>
        <taxon>Bacteria</taxon>
        <taxon>Pseudomonadati</taxon>
        <taxon>Nitrospirota</taxon>
        <taxon>Nitrospiria</taxon>
        <taxon>Nitrospirales</taxon>
        <taxon>Nitrospiraceae</taxon>
        <taxon>Nitrospira</taxon>
    </lineage>
</organism>
<reference evidence="7" key="2">
    <citation type="submission" date="2010-03" db="EMBL/GenBank/DDBJ databases">
        <authorList>
            <person name="Genoscope - CEA"/>
        </authorList>
    </citation>
    <scope>NUCLEOTIDE SEQUENCE</scope>
</reference>
<evidence type="ECO:0000259" key="5">
    <source>
        <dbReference type="PROSITE" id="PS51898"/>
    </source>
</evidence>
<dbReference type="GO" id="GO:0015074">
    <property type="term" value="P:DNA integration"/>
    <property type="evidence" value="ECO:0007669"/>
    <property type="project" value="UniProtKB-KW"/>
</dbReference>
<dbReference type="InterPro" id="IPR011010">
    <property type="entry name" value="DNA_brk_join_enz"/>
</dbReference>
<keyword evidence="3" id="KW-0233">DNA recombination</keyword>
<dbReference type="STRING" id="330214.NIDE0294"/>
<protein>
    <submittedName>
        <fullName evidence="7">Phage integrase</fullName>
    </submittedName>
</protein>
<evidence type="ECO:0000256" key="2">
    <source>
        <dbReference type="ARBA" id="ARBA00023125"/>
    </source>
</evidence>
<dbReference type="PANTHER" id="PTHR30349">
    <property type="entry name" value="PHAGE INTEGRASE-RELATED"/>
    <property type="match status" value="1"/>
</dbReference>
<dbReference type="OrthoDB" id="9785687at2"/>
<evidence type="ECO:0000259" key="6">
    <source>
        <dbReference type="PROSITE" id="PS51900"/>
    </source>
</evidence>
<dbReference type="eggNOG" id="COG4974">
    <property type="taxonomic scope" value="Bacteria"/>
</dbReference>
<keyword evidence="2 4" id="KW-0238">DNA-binding</keyword>
<reference evidence="7" key="1">
    <citation type="journal article" date="2010" name="Proc. Natl. Acad. Sci. U.S.A.">
        <title>A Nitrospira metagenome illuminates the physiology and evolution of globally important nitrite-oxidizing bacteria.</title>
        <authorList>
            <person name="Lucker S."/>
            <person name="Wagner M."/>
            <person name="Maixner F."/>
            <person name="Pelletier E."/>
            <person name="Koch H."/>
            <person name="Vacherie B."/>
            <person name="Rattei T."/>
            <person name="Sinninghe Damste J."/>
            <person name="Spieck E."/>
            <person name="Le Paslier D."/>
            <person name="Daims H."/>
        </authorList>
    </citation>
    <scope>NUCLEOTIDE SEQUENCE [LARGE SCALE GENOMIC DNA]</scope>
</reference>
<dbReference type="SUPFAM" id="SSF56349">
    <property type="entry name" value="DNA breaking-rejoining enzymes"/>
    <property type="match status" value="1"/>
</dbReference>
<feature type="domain" description="Tyr recombinase" evidence="5">
    <location>
        <begin position="159"/>
        <end position="330"/>
    </location>
</feature>
<dbReference type="InterPro" id="IPR010998">
    <property type="entry name" value="Integrase_recombinase_N"/>
</dbReference>
<evidence type="ECO:0000256" key="4">
    <source>
        <dbReference type="PROSITE-ProRule" id="PRU01248"/>
    </source>
</evidence>
<dbReference type="InterPro" id="IPR057084">
    <property type="entry name" value="Int_N"/>
</dbReference>
<gene>
    <name evidence="7" type="primary">int</name>
    <name evidence="7" type="ORF">NIDE0294</name>
</gene>
<name>D8PA15_9BACT</name>
<sequence>MGLVKRGNIWWMNIVFQGKRIRRSTGSSNRALADAIMAKVKVQLIEGQYFERAEEQSRTFAELMDRFEREHLVKLASRQTGQAFLKRFRAFFGDRTLAEITPKLIVEYKSRRSATGVKPASINRELTCLRKAFSLAKREWEWCRDNPVSRVSLEKGATKRDRWLMEDEEARLLDACPSWLRELVVFALHSGMRLGEILSLTWNGVDLFRRTATVFESKNEERRTVPLNQTVMALLTEKAKVRHIKTALVFPSLAGTRLDPNHLRRALRPAMAKAGIVNCHFHDLRHTFATRLVQAGVDLYKVQRLLGHKSPLMTQRYAHHYPESLRDGVEILDRRSHRDTKMTTVLRVSESVVVQVIEKMVGDTGIEPVASSV</sequence>
<dbReference type="CDD" id="cd00796">
    <property type="entry name" value="INT_Rci_Hp1_C"/>
    <property type="match status" value="1"/>
</dbReference>
<keyword evidence="8" id="KW-1185">Reference proteome</keyword>
<dbReference type="InterPro" id="IPR002104">
    <property type="entry name" value="Integrase_catalytic"/>
</dbReference>
<dbReference type="GO" id="GO:0003677">
    <property type="term" value="F:DNA binding"/>
    <property type="evidence" value="ECO:0007669"/>
    <property type="project" value="UniProtKB-UniRule"/>
</dbReference>
<dbReference type="HOGENOM" id="CLU_027562_17_7_0"/>